<evidence type="ECO:0000256" key="1">
    <source>
        <dbReference type="SAM" id="Phobius"/>
    </source>
</evidence>
<keyword evidence="1" id="KW-1133">Transmembrane helix</keyword>
<keyword evidence="3" id="KW-1185">Reference proteome</keyword>
<keyword evidence="1" id="KW-0812">Transmembrane</keyword>
<feature type="transmembrane region" description="Helical" evidence="1">
    <location>
        <begin position="53"/>
        <end position="71"/>
    </location>
</feature>
<evidence type="ECO:0000313" key="2">
    <source>
        <dbReference type="EMBL" id="UEW68186.1"/>
    </source>
</evidence>
<evidence type="ECO:0000313" key="3">
    <source>
        <dbReference type="Proteomes" id="UP001144635"/>
    </source>
</evidence>
<dbReference type="Proteomes" id="UP001144635">
    <property type="component" value="Segment"/>
</dbReference>
<reference evidence="2" key="1">
    <citation type="submission" date="2021-07" db="EMBL/GenBank/DDBJ databases">
        <authorList>
            <person name="Bleriot I."/>
            <person name="Blasco L."/>
            <person name="Pacios O."/>
            <person name="Fernandez-Garcia L."/>
            <person name="Ambroa A."/>
            <person name="Ortiz-Cartagena C."/>
            <person name="Fernandez-Cuenca F."/>
            <person name="Oteo J."/>
            <person name="Pascual A."/>
            <person name="Martinez-Martinez L."/>
            <person name="Domingo-Calap P."/>
            <person name="Wood T.K."/>
            <person name="Thomas M."/>
        </authorList>
    </citation>
    <scope>NUCLEOTIDE SEQUENCE</scope>
</reference>
<sequence>MFGKICCHPLYIPIYIFRGGTSKKLWLAQGESITSPEKSYQAYIKIKSNNDIIIIYHILTIYIWAYIGHFLRKF</sequence>
<protein>
    <submittedName>
        <fullName evidence="2">Uncharacterized protein</fullName>
    </submittedName>
</protein>
<proteinExistence type="predicted"/>
<keyword evidence="1" id="KW-0472">Membrane</keyword>
<accession>A0A8K1YYS5</accession>
<dbReference type="EMBL" id="MZ571831">
    <property type="protein sequence ID" value="UEW68186.1"/>
    <property type="molecule type" value="Genomic_DNA"/>
</dbReference>
<organism evidence="2 3">
    <name type="scientific">Klebsiella phage vB_KpnS-VAC70</name>
    <dbReference type="NCBI Taxonomy" id="2866699"/>
    <lineage>
        <taxon>Viruses</taxon>
        <taxon>Duplodnaviria</taxon>
        <taxon>Heunggongvirae</taxon>
        <taxon>Uroviricota</taxon>
        <taxon>Caudoviricetes</taxon>
        <taxon>Drexlerviridae</taxon>
        <taxon>Webervirus</taxon>
        <taxon>Webervirus VAC70</taxon>
    </lineage>
</organism>
<name>A0A8K1YYS5_9CAUD</name>